<name>A0A016SQC6_9BILA</name>
<dbReference type="Proteomes" id="UP000024635">
    <property type="component" value="Unassembled WGS sequence"/>
</dbReference>
<sequence>MGCVLSYAVFDADLKSVAQISCELLCTKTCIPVDPIDRSGQDVFTRIWCCGGQPAKRGAYPAPAPRSGDFDPIKCGIFVTSKNSLYIIGISVEKDQVSSADPLNVKH</sequence>
<dbReference type="EMBL" id="JARK01001528">
    <property type="protein sequence ID" value="EYB92566.1"/>
    <property type="molecule type" value="Genomic_DNA"/>
</dbReference>
<reference evidence="2" key="1">
    <citation type="journal article" date="2015" name="Nat. Genet.">
        <title>The genome and transcriptome of the zoonotic hookworm Ancylostoma ceylanicum identify infection-specific gene families.</title>
        <authorList>
            <person name="Schwarz E.M."/>
            <person name="Hu Y."/>
            <person name="Antoshechkin I."/>
            <person name="Miller M.M."/>
            <person name="Sternberg P.W."/>
            <person name="Aroian R.V."/>
        </authorList>
    </citation>
    <scope>NUCLEOTIDE SEQUENCE</scope>
    <source>
        <strain evidence="2">HY135</strain>
    </source>
</reference>
<accession>A0A016SQC6</accession>
<dbReference type="AlphaFoldDB" id="A0A016SQC6"/>
<evidence type="ECO:0000313" key="2">
    <source>
        <dbReference type="Proteomes" id="UP000024635"/>
    </source>
</evidence>
<proteinExistence type="predicted"/>
<evidence type="ECO:0000313" key="1">
    <source>
        <dbReference type="EMBL" id="EYB92566.1"/>
    </source>
</evidence>
<keyword evidence="2" id="KW-1185">Reference proteome</keyword>
<protein>
    <submittedName>
        <fullName evidence="1">Uncharacterized protein</fullName>
    </submittedName>
</protein>
<organism evidence="1 2">
    <name type="scientific">Ancylostoma ceylanicum</name>
    <dbReference type="NCBI Taxonomy" id="53326"/>
    <lineage>
        <taxon>Eukaryota</taxon>
        <taxon>Metazoa</taxon>
        <taxon>Ecdysozoa</taxon>
        <taxon>Nematoda</taxon>
        <taxon>Chromadorea</taxon>
        <taxon>Rhabditida</taxon>
        <taxon>Rhabditina</taxon>
        <taxon>Rhabditomorpha</taxon>
        <taxon>Strongyloidea</taxon>
        <taxon>Ancylostomatidae</taxon>
        <taxon>Ancylostomatinae</taxon>
        <taxon>Ancylostoma</taxon>
    </lineage>
</organism>
<gene>
    <name evidence="1" type="primary">Acey_s0192.g1350</name>
    <name evidence="1" type="ORF">Y032_0192g1350</name>
</gene>
<comment type="caution">
    <text evidence="1">The sequence shown here is derived from an EMBL/GenBank/DDBJ whole genome shotgun (WGS) entry which is preliminary data.</text>
</comment>